<name>A0A6J4I1R3_9ACTN</name>
<feature type="region of interest" description="Disordered" evidence="1">
    <location>
        <begin position="14"/>
        <end position="39"/>
    </location>
</feature>
<accession>A0A6J4I1R3</accession>
<gene>
    <name evidence="2" type="ORF">AVDCRST_MAG52-1522</name>
</gene>
<dbReference type="AlphaFoldDB" id="A0A6J4I1R3"/>
<reference evidence="2" key="1">
    <citation type="submission" date="2020-02" db="EMBL/GenBank/DDBJ databases">
        <authorList>
            <person name="Meier V. D."/>
        </authorList>
    </citation>
    <scope>NUCLEOTIDE SEQUENCE</scope>
    <source>
        <strain evidence="2">AVDCRST_MAG52</strain>
    </source>
</reference>
<protein>
    <submittedName>
        <fullName evidence="2">Uncharacterized protein</fullName>
    </submittedName>
</protein>
<sequence length="39" mass="4335">CPVGRAPVRIRSLPWRRVGASRPTTCRHRSHARPGSRSG</sequence>
<evidence type="ECO:0000313" key="2">
    <source>
        <dbReference type="EMBL" id="CAA9239472.1"/>
    </source>
</evidence>
<feature type="non-terminal residue" evidence="2">
    <location>
        <position position="1"/>
    </location>
</feature>
<proteinExistence type="predicted"/>
<evidence type="ECO:0000256" key="1">
    <source>
        <dbReference type="SAM" id="MobiDB-lite"/>
    </source>
</evidence>
<feature type="compositionally biased region" description="Basic residues" evidence="1">
    <location>
        <begin position="25"/>
        <end position="39"/>
    </location>
</feature>
<feature type="non-terminal residue" evidence="2">
    <location>
        <position position="39"/>
    </location>
</feature>
<dbReference type="EMBL" id="CADCTN010000101">
    <property type="protein sequence ID" value="CAA9239472.1"/>
    <property type="molecule type" value="Genomic_DNA"/>
</dbReference>
<organism evidence="2">
    <name type="scientific">uncultured Blastococcus sp</name>
    <dbReference type="NCBI Taxonomy" id="217144"/>
    <lineage>
        <taxon>Bacteria</taxon>
        <taxon>Bacillati</taxon>
        <taxon>Actinomycetota</taxon>
        <taxon>Actinomycetes</taxon>
        <taxon>Geodermatophilales</taxon>
        <taxon>Geodermatophilaceae</taxon>
        <taxon>Blastococcus</taxon>
        <taxon>environmental samples</taxon>
    </lineage>
</organism>